<dbReference type="Gene3D" id="3.40.630.30">
    <property type="match status" value="1"/>
</dbReference>
<sequence>MVKNNFDKERVANNKYFIVSDRLGFGIWKRCDLKNATELWGNSKITKYITASGKMSSSDIEKRLIKEIETYKENKVQYWPIFIKATGENVGVCGLHPYNIKNKIFEMGVHLKEEYWGRGIAMEACILVMKYAFKEVKAKEIFVGHNPKNTASEKLIKKLGFTYIKDEFYKPTGLYHPSYIISYKEFINLTNG</sequence>
<evidence type="ECO:0000313" key="2">
    <source>
        <dbReference type="Proteomes" id="UP000190951"/>
    </source>
</evidence>
<name>A0A1S8LBF5_9CLOT</name>
<dbReference type="AlphaFoldDB" id="A0A1S8LBF5"/>
<dbReference type="STRING" id="84029.CROST_13460"/>
<evidence type="ECO:0000313" key="1">
    <source>
        <dbReference type="EMBL" id="URZ11964.1"/>
    </source>
</evidence>
<reference evidence="1 2" key="1">
    <citation type="submission" date="2022-04" db="EMBL/GenBank/DDBJ databases">
        <title>Genome sequence of C. roseum typestrain.</title>
        <authorList>
            <person name="Poehlein A."/>
            <person name="Schoch T."/>
            <person name="Duerre P."/>
            <person name="Daniel R."/>
        </authorList>
    </citation>
    <scope>NUCLEOTIDE SEQUENCE [LARGE SCALE GENOMIC DNA]</scope>
    <source>
        <strain evidence="1 2">DSM 7320</strain>
    </source>
</reference>
<dbReference type="PANTHER" id="PTHR43792">
    <property type="entry name" value="GNAT FAMILY, PUTATIVE (AFU_ORTHOLOGUE AFUA_3G00765)-RELATED-RELATED"/>
    <property type="match status" value="1"/>
</dbReference>
<proteinExistence type="predicted"/>
<keyword evidence="2" id="KW-1185">Reference proteome</keyword>
<dbReference type="KEGG" id="crw:CROST_026810"/>
<dbReference type="GO" id="GO:0016747">
    <property type="term" value="F:acyltransferase activity, transferring groups other than amino-acyl groups"/>
    <property type="evidence" value="ECO:0007669"/>
    <property type="project" value="InterPro"/>
</dbReference>
<dbReference type="SUPFAM" id="SSF55729">
    <property type="entry name" value="Acyl-CoA N-acyltransferases (Nat)"/>
    <property type="match status" value="1"/>
</dbReference>
<dbReference type="Pfam" id="PF13302">
    <property type="entry name" value="Acetyltransf_3"/>
    <property type="match status" value="1"/>
</dbReference>
<protein>
    <submittedName>
        <fullName evidence="1">Uncharacterized protein</fullName>
    </submittedName>
</protein>
<dbReference type="InterPro" id="IPR000182">
    <property type="entry name" value="GNAT_dom"/>
</dbReference>
<dbReference type="PANTHER" id="PTHR43792:SF1">
    <property type="entry name" value="N-ACETYLTRANSFERASE DOMAIN-CONTAINING PROTEIN"/>
    <property type="match status" value="1"/>
</dbReference>
<dbReference type="PROSITE" id="PS51186">
    <property type="entry name" value="GNAT"/>
    <property type="match status" value="1"/>
</dbReference>
<dbReference type="EMBL" id="CP096983">
    <property type="protein sequence ID" value="URZ11964.1"/>
    <property type="molecule type" value="Genomic_DNA"/>
</dbReference>
<dbReference type="RefSeq" id="WP_077832994.1">
    <property type="nucleotide sequence ID" value="NZ_CP096983.1"/>
</dbReference>
<organism evidence="1 2">
    <name type="scientific">Clostridium felsineum</name>
    <dbReference type="NCBI Taxonomy" id="36839"/>
    <lineage>
        <taxon>Bacteria</taxon>
        <taxon>Bacillati</taxon>
        <taxon>Bacillota</taxon>
        <taxon>Clostridia</taxon>
        <taxon>Eubacteriales</taxon>
        <taxon>Clostridiaceae</taxon>
        <taxon>Clostridium</taxon>
    </lineage>
</organism>
<dbReference type="InterPro" id="IPR016181">
    <property type="entry name" value="Acyl_CoA_acyltransferase"/>
</dbReference>
<dbReference type="CDD" id="cd04301">
    <property type="entry name" value="NAT_SF"/>
    <property type="match status" value="1"/>
</dbReference>
<gene>
    <name evidence="1" type="ORF">CROST_026810</name>
</gene>
<accession>A0A1S8LBF5</accession>
<dbReference type="Proteomes" id="UP000190951">
    <property type="component" value="Chromosome"/>
</dbReference>
<dbReference type="InterPro" id="IPR051531">
    <property type="entry name" value="N-acetyltransferase"/>
</dbReference>